<gene>
    <name evidence="1" type="ORF">DJ70_12695</name>
</gene>
<name>A0A256IEL9_9EURY</name>
<evidence type="ECO:0000313" key="2">
    <source>
        <dbReference type="Proteomes" id="UP000216308"/>
    </source>
</evidence>
<reference evidence="1 2" key="1">
    <citation type="journal article" date="2014" name="Front. Microbiol.">
        <title>Population and genomic analysis of the genus Halorubrum.</title>
        <authorList>
            <person name="Fullmer M.S."/>
            <person name="Soucy S.M."/>
            <person name="Swithers K.S."/>
            <person name="Makkay A.M."/>
            <person name="Wheeler R."/>
            <person name="Ventosa A."/>
            <person name="Gogarten J.P."/>
            <person name="Papke R.T."/>
        </authorList>
    </citation>
    <scope>NUCLEOTIDE SEQUENCE [LARGE SCALE GENOMIC DNA]</scope>
    <source>
        <strain evidence="1 2">Cb34</strain>
    </source>
</reference>
<dbReference type="OrthoDB" id="383366at2157"/>
<organism evidence="1 2">
    <name type="scientific">Halorubrum halodurans</name>
    <dbReference type="NCBI Taxonomy" id="1383851"/>
    <lineage>
        <taxon>Archaea</taxon>
        <taxon>Methanobacteriati</taxon>
        <taxon>Methanobacteriota</taxon>
        <taxon>Stenosarchaea group</taxon>
        <taxon>Halobacteria</taxon>
        <taxon>Halobacteriales</taxon>
        <taxon>Haloferacaceae</taxon>
        <taxon>Halorubrum</taxon>
    </lineage>
</organism>
<keyword evidence="2" id="KW-1185">Reference proteome</keyword>
<dbReference type="Proteomes" id="UP000216308">
    <property type="component" value="Unassembled WGS sequence"/>
</dbReference>
<sequence length="116" mass="12982">MTQTGKKESPGSQTRIGVAIKTNDRIEKLTDVADVAEVSPSRLMIASLDGERDMIDGTIFGAYGRWKMWHETDSGAVNRYLSEDPMTMPDDVLRFGADGYTRDQTGRIKRLKRADL</sequence>
<evidence type="ECO:0000313" key="1">
    <source>
        <dbReference type="EMBL" id="OYR54989.1"/>
    </source>
</evidence>
<dbReference type="RefSeq" id="WP_094533591.1">
    <property type="nucleotide sequence ID" value="NZ_NHPJ01000109.1"/>
</dbReference>
<accession>A0A256IEL9</accession>
<proteinExistence type="predicted"/>
<dbReference type="EMBL" id="NHPJ01000109">
    <property type="protein sequence ID" value="OYR54989.1"/>
    <property type="molecule type" value="Genomic_DNA"/>
</dbReference>
<dbReference type="AlphaFoldDB" id="A0A256IEL9"/>
<comment type="caution">
    <text evidence="1">The sequence shown here is derived from an EMBL/GenBank/DDBJ whole genome shotgun (WGS) entry which is preliminary data.</text>
</comment>
<protein>
    <submittedName>
        <fullName evidence="1">Uncharacterized protein</fullName>
    </submittedName>
</protein>